<dbReference type="Pfam" id="PF02230">
    <property type="entry name" value="Abhydrolase_2"/>
    <property type="match status" value="1"/>
</dbReference>
<gene>
    <name evidence="3" type="ORF">BU26DRAFT_513794</name>
</gene>
<sequence>MPYPSPYIVEPETGYPHTHTVILLHGRSSTAQEFATDIFSLKTSTPDQKWRSTFPGIRWVFPDAGQRWCTPFKEERSAWFDTYSLDDLSMRQDLQVSGLRDGIHLVKDIIEAEVERLAGQADRIILGGFSQGSAIALWSLFTGAAMTKGPLGAFVGLSAWMPFTKKAKEVFHAGESGEAQACQIHGLMDTFCEILGIGPLASAEAAQDKLRRMPVYLGHGTDVIKVLPATLDSLTDVLFLSRTRL</sequence>
<dbReference type="GeneID" id="54581026"/>
<dbReference type="GO" id="GO:0008474">
    <property type="term" value="F:palmitoyl-(protein) hydrolase activity"/>
    <property type="evidence" value="ECO:0007669"/>
    <property type="project" value="TreeGrafter"/>
</dbReference>
<dbReference type="InterPro" id="IPR029058">
    <property type="entry name" value="AB_hydrolase_fold"/>
</dbReference>
<protein>
    <submittedName>
        <fullName evidence="3">Alpha/beta-hydrolase</fullName>
    </submittedName>
</protein>
<evidence type="ECO:0000313" key="4">
    <source>
        <dbReference type="Proteomes" id="UP000800094"/>
    </source>
</evidence>
<keyword evidence="3" id="KW-0378">Hydrolase</keyword>
<name>A0A6A6J370_9PLEO</name>
<organism evidence="3 4">
    <name type="scientific">Trematosphaeria pertusa</name>
    <dbReference type="NCBI Taxonomy" id="390896"/>
    <lineage>
        <taxon>Eukaryota</taxon>
        <taxon>Fungi</taxon>
        <taxon>Dikarya</taxon>
        <taxon>Ascomycota</taxon>
        <taxon>Pezizomycotina</taxon>
        <taxon>Dothideomycetes</taxon>
        <taxon>Pleosporomycetidae</taxon>
        <taxon>Pleosporales</taxon>
        <taxon>Massarineae</taxon>
        <taxon>Trematosphaeriaceae</taxon>
        <taxon>Trematosphaeria</taxon>
    </lineage>
</organism>
<reference evidence="3" key="1">
    <citation type="journal article" date="2020" name="Stud. Mycol.">
        <title>101 Dothideomycetes genomes: a test case for predicting lifestyles and emergence of pathogens.</title>
        <authorList>
            <person name="Haridas S."/>
            <person name="Albert R."/>
            <person name="Binder M."/>
            <person name="Bloem J."/>
            <person name="Labutti K."/>
            <person name="Salamov A."/>
            <person name="Andreopoulos B."/>
            <person name="Baker S."/>
            <person name="Barry K."/>
            <person name="Bills G."/>
            <person name="Bluhm B."/>
            <person name="Cannon C."/>
            <person name="Castanera R."/>
            <person name="Culley D."/>
            <person name="Daum C."/>
            <person name="Ezra D."/>
            <person name="Gonzalez J."/>
            <person name="Henrissat B."/>
            <person name="Kuo A."/>
            <person name="Liang C."/>
            <person name="Lipzen A."/>
            <person name="Lutzoni F."/>
            <person name="Magnuson J."/>
            <person name="Mondo S."/>
            <person name="Nolan M."/>
            <person name="Ohm R."/>
            <person name="Pangilinan J."/>
            <person name="Park H.-J."/>
            <person name="Ramirez L."/>
            <person name="Alfaro M."/>
            <person name="Sun H."/>
            <person name="Tritt A."/>
            <person name="Yoshinaga Y."/>
            <person name="Zwiers L.-H."/>
            <person name="Turgeon B."/>
            <person name="Goodwin S."/>
            <person name="Spatafora J."/>
            <person name="Crous P."/>
            <person name="Grigoriev I."/>
        </authorList>
    </citation>
    <scope>NUCLEOTIDE SEQUENCE</scope>
    <source>
        <strain evidence="3">CBS 122368</strain>
    </source>
</reference>
<dbReference type="RefSeq" id="XP_033692080.1">
    <property type="nucleotide sequence ID" value="XM_033827696.1"/>
</dbReference>
<dbReference type="InterPro" id="IPR003140">
    <property type="entry name" value="PLipase/COase/thioEstase"/>
</dbReference>
<proteinExistence type="inferred from homology"/>
<dbReference type="GO" id="GO:0052689">
    <property type="term" value="F:carboxylic ester hydrolase activity"/>
    <property type="evidence" value="ECO:0007669"/>
    <property type="project" value="TreeGrafter"/>
</dbReference>
<comment type="similarity">
    <text evidence="1">Belongs to the AB hydrolase superfamily. AB hydrolase 2 family.</text>
</comment>
<dbReference type="PANTHER" id="PTHR10655">
    <property type="entry name" value="LYSOPHOSPHOLIPASE-RELATED"/>
    <property type="match status" value="1"/>
</dbReference>
<evidence type="ECO:0000256" key="1">
    <source>
        <dbReference type="ARBA" id="ARBA00006499"/>
    </source>
</evidence>
<dbReference type="AlphaFoldDB" id="A0A6A6J370"/>
<dbReference type="SUPFAM" id="SSF53474">
    <property type="entry name" value="alpha/beta-Hydrolases"/>
    <property type="match status" value="1"/>
</dbReference>
<keyword evidence="4" id="KW-1185">Reference proteome</keyword>
<evidence type="ECO:0000313" key="3">
    <source>
        <dbReference type="EMBL" id="KAF2257076.1"/>
    </source>
</evidence>
<feature type="domain" description="Phospholipase/carboxylesterase/thioesterase" evidence="2">
    <location>
        <begin position="14"/>
        <end position="194"/>
    </location>
</feature>
<dbReference type="EMBL" id="ML987189">
    <property type="protein sequence ID" value="KAF2257076.1"/>
    <property type="molecule type" value="Genomic_DNA"/>
</dbReference>
<dbReference type="Gene3D" id="3.40.50.1820">
    <property type="entry name" value="alpha/beta hydrolase"/>
    <property type="match status" value="1"/>
</dbReference>
<dbReference type="Proteomes" id="UP000800094">
    <property type="component" value="Unassembled WGS sequence"/>
</dbReference>
<accession>A0A6A6J370</accession>
<dbReference type="GO" id="GO:0005737">
    <property type="term" value="C:cytoplasm"/>
    <property type="evidence" value="ECO:0007669"/>
    <property type="project" value="TreeGrafter"/>
</dbReference>
<evidence type="ECO:0000259" key="2">
    <source>
        <dbReference type="Pfam" id="PF02230"/>
    </source>
</evidence>
<dbReference type="PANTHER" id="PTHR10655:SF63">
    <property type="entry name" value="PHOSPHOLIPASE_CARBOXYLESTERASE_THIOESTERASE DOMAIN-CONTAINING PROTEIN"/>
    <property type="match status" value="1"/>
</dbReference>
<dbReference type="OrthoDB" id="2418081at2759"/>
<dbReference type="InterPro" id="IPR050565">
    <property type="entry name" value="LYPA1-2/EST-like"/>
</dbReference>